<dbReference type="GO" id="GO:0030010">
    <property type="term" value="P:establishment of cell polarity"/>
    <property type="evidence" value="ECO:0007669"/>
    <property type="project" value="TreeGrafter"/>
</dbReference>
<feature type="domain" description="DH" evidence="3">
    <location>
        <begin position="226"/>
        <end position="400"/>
    </location>
</feature>
<feature type="compositionally biased region" description="Polar residues" evidence="2">
    <location>
        <begin position="794"/>
        <end position="821"/>
    </location>
</feature>
<feature type="region of interest" description="Disordered" evidence="2">
    <location>
        <begin position="1"/>
        <end position="30"/>
    </location>
</feature>
<dbReference type="GO" id="GO:0031106">
    <property type="term" value="P:septin ring organization"/>
    <property type="evidence" value="ECO:0007669"/>
    <property type="project" value="TreeGrafter"/>
</dbReference>
<dbReference type="Proteomes" id="UP000078561">
    <property type="component" value="Unassembled WGS sequence"/>
</dbReference>
<evidence type="ECO:0000313" key="5">
    <source>
        <dbReference type="EMBL" id="SAM04375.1"/>
    </source>
</evidence>
<dbReference type="InterPro" id="IPR053793">
    <property type="entry name" value="PB1-like"/>
</dbReference>
<dbReference type="GO" id="GO:0005085">
    <property type="term" value="F:guanyl-nucleotide exchange factor activity"/>
    <property type="evidence" value="ECO:0007669"/>
    <property type="project" value="InterPro"/>
</dbReference>
<dbReference type="STRING" id="4829.A0A163JZ85"/>
<evidence type="ECO:0000256" key="2">
    <source>
        <dbReference type="SAM" id="MobiDB-lite"/>
    </source>
</evidence>
<evidence type="ECO:0000259" key="4">
    <source>
        <dbReference type="PROSITE" id="PS51745"/>
    </source>
</evidence>
<dbReference type="InterPro" id="IPR035899">
    <property type="entry name" value="DBL_dom_sf"/>
</dbReference>
<dbReference type="PROSITE" id="PS51745">
    <property type="entry name" value="PB1"/>
    <property type="match status" value="1"/>
</dbReference>
<dbReference type="SUPFAM" id="SSF54277">
    <property type="entry name" value="CAD &amp; PB1 domains"/>
    <property type="match status" value="1"/>
</dbReference>
<dbReference type="GO" id="GO:0000935">
    <property type="term" value="C:division septum"/>
    <property type="evidence" value="ECO:0007669"/>
    <property type="project" value="TreeGrafter"/>
</dbReference>
<dbReference type="FunCoup" id="A0A163JZ85">
    <property type="interactions" value="113"/>
</dbReference>
<feature type="compositionally biased region" description="Low complexity" evidence="2">
    <location>
        <begin position="648"/>
        <end position="661"/>
    </location>
</feature>
<protein>
    <recommendedName>
        <fullName evidence="7">DH domain-containing protein</fullName>
    </recommendedName>
</protein>
<dbReference type="SUPFAM" id="SSF48065">
    <property type="entry name" value="DBL homology domain (DH-domain)"/>
    <property type="match status" value="1"/>
</dbReference>
<dbReference type="SMART" id="SM00325">
    <property type="entry name" value="RhoGEF"/>
    <property type="match status" value="1"/>
</dbReference>
<accession>A0A163JZ85</accession>
<feature type="compositionally biased region" description="Polar residues" evidence="2">
    <location>
        <begin position="770"/>
        <end position="785"/>
    </location>
</feature>
<dbReference type="InterPro" id="IPR033511">
    <property type="entry name" value="Cdc24/Scd1_PH_dom"/>
</dbReference>
<dbReference type="InterPro" id="IPR010481">
    <property type="entry name" value="Cdc24/Scd1_N"/>
</dbReference>
<dbReference type="CDD" id="cd05992">
    <property type="entry name" value="PB1"/>
    <property type="match status" value="1"/>
</dbReference>
<feature type="compositionally biased region" description="Low complexity" evidence="2">
    <location>
        <begin position="743"/>
        <end position="766"/>
    </location>
</feature>
<dbReference type="InterPro" id="IPR000270">
    <property type="entry name" value="PB1_dom"/>
</dbReference>
<dbReference type="GO" id="GO:0043332">
    <property type="term" value="C:mating projection tip"/>
    <property type="evidence" value="ECO:0007669"/>
    <property type="project" value="TreeGrafter"/>
</dbReference>
<sequence length="913" mass="102210">MAMALKRRTPSLGTLPSVPPMTPTMMDPPLPSTPSIYSTTKTMCSMNSSSSNGNPLTPTGGSLYHTCRAVLDQLPSVPGMADFIEMENQASSPTCMEPPTTPTTSLKSGGDPLTKLWRLCRRGSPLCTLFNALDPEHPLKVDQNPSLNSVNACKASVYHFIVACRKELLFPEDEMFTISDLYQNDTNGFVKVVNTMQKILNILDDRGIITVKSLDDNADADGPKDTRDKVVLELLETERKYVLDMETLQNYMRELHIQKVLPPDTIHYLFGNLNALVDFQRRFLIQLEEIAEKQPEEQRFGALFVQNEEAFSVYEPYCSNYYSAQDLVVQETPKLQKLEHILNPTYQLPSMLIKPIQRICKYPLLQGELIKSTNKDWPHVTEMEEGLEAIRRVTEKVNETQRQHENIQAVEDLKKRVDDWKGINIDGYGSLLLQEKVTMTSNDNSRDVHAFFFEKSLLFCKETRDSSRNRLTKNNTLSMKKKRSGTLQPKYLILISRVIGVHNKSLQGVWTLNVEYKDREVENFSVRYRNEEQLKLWETTLNKMTMHNKSSVPNTHLMSMPMAQGGGGHISYFDDEDEEEEEFDDDDEDEYHPARSRSNSISAQLHHARSKMGLGDGYSSGSGSASNKTSPRINATVPGMTLSPLPRSSSSVTTATTSNYSESSTEHGFYPSSPPPSKPSSPTTPRGLSSTSSTSSTTPNNNNNKPSPLWQRQAHDEGNGHLTDIATKFMNDDVPKGRSFSQSAASYSPTGPSSSSSSSSAAAVAALQTRMRSQSSPNIHKNGSHQWDDLPQVPINSRTYYQQQQGEQRSPPLTSVSTSGGASPISMDTLKIKLSYNDGIYVIVCAMDIRFMDLMERVEKKIKLVANLQPNDILRLKYQDEDEDFITINSDDDVQMAFESRGASSTVNLFVSH</sequence>
<dbReference type="Gene3D" id="1.20.900.10">
    <property type="entry name" value="Dbl homology (DH) domain"/>
    <property type="match status" value="1"/>
</dbReference>
<keyword evidence="1" id="KW-0175">Coiled coil</keyword>
<dbReference type="Gene3D" id="1.10.418.10">
    <property type="entry name" value="Calponin-like domain"/>
    <property type="match status" value="1"/>
</dbReference>
<dbReference type="Pfam" id="PF06395">
    <property type="entry name" value="CDC24"/>
    <property type="match status" value="1"/>
</dbReference>
<dbReference type="CDD" id="cd00014">
    <property type="entry name" value="CH_SF"/>
    <property type="match status" value="1"/>
</dbReference>
<keyword evidence="6" id="KW-1185">Reference proteome</keyword>
<dbReference type="PANTHER" id="PTHR47339:SF1">
    <property type="entry name" value="CELL DIVISION CONTROL PROTEIN 24"/>
    <property type="match status" value="1"/>
</dbReference>
<dbReference type="SUPFAM" id="SSF47576">
    <property type="entry name" value="Calponin-homology domain, CH-domain"/>
    <property type="match status" value="1"/>
</dbReference>
<reference evidence="5" key="1">
    <citation type="submission" date="2016-04" db="EMBL/GenBank/DDBJ databases">
        <authorList>
            <person name="Evans L.H."/>
            <person name="Alamgir A."/>
            <person name="Owens N."/>
            <person name="Weber N.D."/>
            <person name="Virtaneva K."/>
            <person name="Barbian K."/>
            <person name="Babar A."/>
            <person name="Rosenke K."/>
        </authorList>
    </citation>
    <scope>NUCLEOTIDE SEQUENCE [LARGE SCALE GENOMIC DNA]</scope>
    <source>
        <strain evidence="5">CBS 101.48</strain>
    </source>
</reference>
<feature type="compositionally biased region" description="Low complexity" evidence="2">
    <location>
        <begin position="680"/>
        <end position="708"/>
    </location>
</feature>
<feature type="coiled-coil region" evidence="1">
    <location>
        <begin position="383"/>
        <end position="410"/>
    </location>
</feature>
<proteinExistence type="predicted"/>
<evidence type="ECO:0000259" key="3">
    <source>
        <dbReference type="PROSITE" id="PS50010"/>
    </source>
</evidence>
<feature type="domain" description="PB1" evidence="4">
    <location>
        <begin position="829"/>
        <end position="913"/>
    </location>
</feature>
<dbReference type="PROSITE" id="PS50010">
    <property type="entry name" value="DH_2"/>
    <property type="match status" value="1"/>
</dbReference>
<dbReference type="Pfam" id="PF00621">
    <property type="entry name" value="RhoGEF"/>
    <property type="match status" value="1"/>
</dbReference>
<dbReference type="OMA" id="EVENIMP"/>
<dbReference type="Pfam" id="PF00564">
    <property type="entry name" value="PB1"/>
    <property type="match status" value="1"/>
</dbReference>
<dbReference type="Pfam" id="PF15411">
    <property type="entry name" value="PH_10"/>
    <property type="match status" value="1"/>
</dbReference>
<dbReference type="EMBL" id="LT554361">
    <property type="protein sequence ID" value="SAM04375.1"/>
    <property type="molecule type" value="Genomic_DNA"/>
</dbReference>
<dbReference type="Gene3D" id="3.10.20.90">
    <property type="entry name" value="Phosphatidylinositol 3-kinase Catalytic Subunit, Chain A, domain 1"/>
    <property type="match status" value="1"/>
</dbReference>
<dbReference type="CDD" id="cd00160">
    <property type="entry name" value="RhoGEF"/>
    <property type="match status" value="1"/>
</dbReference>
<feature type="region of interest" description="Disordered" evidence="2">
    <location>
        <begin position="731"/>
        <end position="821"/>
    </location>
</feature>
<evidence type="ECO:0008006" key="7">
    <source>
        <dbReference type="Google" id="ProtNLM"/>
    </source>
</evidence>
<dbReference type="SUPFAM" id="SSF50729">
    <property type="entry name" value="PH domain-like"/>
    <property type="match status" value="1"/>
</dbReference>
<dbReference type="SMART" id="SM00666">
    <property type="entry name" value="PB1"/>
    <property type="match status" value="1"/>
</dbReference>
<feature type="region of interest" description="Disordered" evidence="2">
    <location>
        <begin position="553"/>
        <end position="715"/>
    </location>
</feature>
<feature type="compositionally biased region" description="Acidic residues" evidence="2">
    <location>
        <begin position="573"/>
        <end position="590"/>
    </location>
</feature>
<organism evidence="5">
    <name type="scientific">Absidia glauca</name>
    <name type="common">Pin mould</name>
    <dbReference type="NCBI Taxonomy" id="4829"/>
    <lineage>
        <taxon>Eukaryota</taxon>
        <taxon>Fungi</taxon>
        <taxon>Fungi incertae sedis</taxon>
        <taxon>Mucoromycota</taxon>
        <taxon>Mucoromycotina</taxon>
        <taxon>Mucoromycetes</taxon>
        <taxon>Mucorales</taxon>
        <taxon>Cunninghamellaceae</taxon>
        <taxon>Absidia</taxon>
    </lineage>
</organism>
<dbReference type="InterPro" id="IPR036872">
    <property type="entry name" value="CH_dom_sf"/>
</dbReference>
<dbReference type="GO" id="GO:0005737">
    <property type="term" value="C:cytoplasm"/>
    <property type="evidence" value="ECO:0007669"/>
    <property type="project" value="TreeGrafter"/>
</dbReference>
<dbReference type="OrthoDB" id="1594986at2759"/>
<dbReference type="InterPro" id="IPR053026">
    <property type="entry name" value="CDC42_GEF"/>
</dbReference>
<feature type="compositionally biased region" description="Pro residues" evidence="2">
    <location>
        <begin position="17"/>
        <end position="30"/>
    </location>
</feature>
<dbReference type="CDD" id="cd13246">
    <property type="entry name" value="PH_Scd1"/>
    <property type="match status" value="1"/>
</dbReference>
<dbReference type="PANTHER" id="PTHR47339">
    <property type="entry name" value="CELL DIVISION CONTROL PROTEIN 24"/>
    <property type="match status" value="1"/>
</dbReference>
<dbReference type="GO" id="GO:0005634">
    <property type="term" value="C:nucleus"/>
    <property type="evidence" value="ECO:0007669"/>
    <property type="project" value="TreeGrafter"/>
</dbReference>
<dbReference type="InParanoid" id="A0A163JZ85"/>
<gene>
    <name evidence="5" type="primary">ABSGL_10236.1 scaffold 11814</name>
</gene>
<evidence type="ECO:0000313" key="6">
    <source>
        <dbReference type="Proteomes" id="UP000078561"/>
    </source>
</evidence>
<name>A0A163JZ85_ABSGL</name>
<dbReference type="AlphaFoldDB" id="A0A163JZ85"/>
<dbReference type="InterPro" id="IPR000219">
    <property type="entry name" value="DH_dom"/>
</dbReference>
<dbReference type="InterPro" id="IPR011993">
    <property type="entry name" value="PH-like_dom_sf"/>
</dbReference>
<dbReference type="Gene3D" id="2.30.29.30">
    <property type="entry name" value="Pleckstrin-homology domain (PH domain)/Phosphotyrosine-binding domain (PTB)"/>
    <property type="match status" value="1"/>
</dbReference>
<evidence type="ECO:0000256" key="1">
    <source>
        <dbReference type="SAM" id="Coils"/>
    </source>
</evidence>